<reference evidence="3" key="1">
    <citation type="journal article" date="2019" name="Int. J. Syst. Evol. Microbiol.">
        <title>The Global Catalogue of Microorganisms (GCM) 10K type strain sequencing project: providing services to taxonomists for standard genome sequencing and annotation.</title>
        <authorList>
            <consortium name="The Broad Institute Genomics Platform"/>
            <consortium name="The Broad Institute Genome Sequencing Center for Infectious Disease"/>
            <person name="Wu L."/>
            <person name="Ma J."/>
        </authorList>
    </citation>
    <scope>NUCLEOTIDE SEQUENCE [LARGE SCALE GENOMIC DNA]</scope>
    <source>
        <strain evidence="3">CGMCC 4.1782</strain>
    </source>
</reference>
<comment type="caution">
    <text evidence="2">The sequence shown here is derived from an EMBL/GenBank/DDBJ whole genome shotgun (WGS) entry which is preliminary data.</text>
</comment>
<gene>
    <name evidence="2" type="ORF">ACFSKP_00550</name>
</gene>
<keyword evidence="1" id="KW-0812">Transmembrane</keyword>
<sequence length="132" mass="15229">MSWRDTTLYSILNTKCPRCHDGDMFPKGTLYNFRKFSDMHEKCDCCGQPFEPETGFYYGAMFVSYGFSTAIFIAVWIALSLLTEEVTMFMMIVALVISVVALLPLNFRLSRSIWINFFVRYAGPCKQQKAQL</sequence>
<evidence type="ECO:0000313" key="2">
    <source>
        <dbReference type="EMBL" id="MFD2244721.1"/>
    </source>
</evidence>
<feature type="transmembrane region" description="Helical" evidence="1">
    <location>
        <begin position="56"/>
        <end position="82"/>
    </location>
</feature>
<proteinExistence type="predicted"/>
<evidence type="ECO:0000256" key="1">
    <source>
        <dbReference type="SAM" id="Phobius"/>
    </source>
</evidence>
<name>A0ABW5CQF2_9BACT</name>
<keyword evidence="3" id="KW-1185">Reference proteome</keyword>
<evidence type="ECO:0000313" key="3">
    <source>
        <dbReference type="Proteomes" id="UP001597374"/>
    </source>
</evidence>
<accession>A0ABW5CQF2</accession>
<keyword evidence="1" id="KW-0472">Membrane</keyword>
<dbReference type="Pfam" id="PF06170">
    <property type="entry name" value="DUF983"/>
    <property type="match status" value="1"/>
</dbReference>
<organism evidence="2 3">
    <name type="scientific">Pontibacter ruber</name>
    <dbReference type="NCBI Taxonomy" id="1343895"/>
    <lineage>
        <taxon>Bacteria</taxon>
        <taxon>Pseudomonadati</taxon>
        <taxon>Bacteroidota</taxon>
        <taxon>Cytophagia</taxon>
        <taxon>Cytophagales</taxon>
        <taxon>Hymenobacteraceae</taxon>
        <taxon>Pontibacter</taxon>
    </lineage>
</organism>
<protein>
    <submittedName>
        <fullName evidence="2">DUF983 domain-containing protein</fullName>
    </submittedName>
</protein>
<feature type="transmembrane region" description="Helical" evidence="1">
    <location>
        <begin position="88"/>
        <end position="107"/>
    </location>
</feature>
<keyword evidence="1" id="KW-1133">Transmembrane helix</keyword>
<dbReference type="Proteomes" id="UP001597374">
    <property type="component" value="Unassembled WGS sequence"/>
</dbReference>
<dbReference type="RefSeq" id="WP_250429911.1">
    <property type="nucleotide sequence ID" value="NZ_JALPRR010000002.1"/>
</dbReference>
<dbReference type="InterPro" id="IPR009325">
    <property type="entry name" value="DUF983"/>
</dbReference>
<dbReference type="EMBL" id="JBHUIM010000001">
    <property type="protein sequence ID" value="MFD2244721.1"/>
    <property type="molecule type" value="Genomic_DNA"/>
</dbReference>